<organism evidence="1">
    <name type="scientific">Geladintestivirus 5</name>
    <dbReference type="NCBI Taxonomy" id="3233137"/>
    <lineage>
        <taxon>Viruses</taxon>
        <taxon>Duplodnaviria</taxon>
        <taxon>Heunggongvirae</taxon>
        <taxon>Uroviricota</taxon>
        <taxon>Caudoviricetes</taxon>
        <taxon>Crassvirales</taxon>
    </lineage>
</organism>
<dbReference type="EMBL" id="PP965495">
    <property type="protein sequence ID" value="XCO00137.1"/>
    <property type="molecule type" value="Genomic_DNA"/>
</dbReference>
<reference evidence="1" key="1">
    <citation type="submission" date="2024-06" db="EMBL/GenBank/DDBJ databases">
        <title>Intestivirid acquisition increases across infancy in a wild primate population.</title>
        <authorList>
            <person name="Schneider-Creas I.A."/>
            <person name="Moya I.L."/>
            <person name="Chiou K.L."/>
            <person name="Baniel A."/>
            <person name="Azanaw Haile A."/>
            <person name="Kebede F."/>
            <person name="Abebe B."/>
            <person name="Snyder-Mackler N."/>
            <person name="Varsani A."/>
        </authorList>
    </citation>
    <scope>NUCLEOTIDE SEQUENCE</scope>
    <source>
        <strain evidence="1">Int_RNL_2018_1252_VOL</strain>
    </source>
</reference>
<proteinExistence type="predicted"/>
<protein>
    <submittedName>
        <fullName evidence="1">Uncharacterized protein</fullName>
    </submittedName>
</protein>
<name>A0AAU8MKH6_9CAUD</name>
<evidence type="ECO:0000313" key="1">
    <source>
        <dbReference type="EMBL" id="XCO00137.1"/>
    </source>
</evidence>
<accession>A0AAU8MKH6</accession>
<sequence>MEENKYGYLYVLEFSYPGIYEIELTEEDQTFTSDEILEKYGLKEDNCHFMYTENKLELLTLNE</sequence>